<evidence type="ECO:0000313" key="7">
    <source>
        <dbReference type="Proteomes" id="UP001140562"/>
    </source>
</evidence>
<dbReference type="PANTHER" id="PTHR46640">
    <property type="entry name" value="TRIACYLGLYCEROL LIPASE, PUTATIVE (AFU_ORTHOLOGUE AFUA_6G06510)-RELATED"/>
    <property type="match status" value="1"/>
</dbReference>
<proteinExistence type="predicted"/>
<dbReference type="Pfam" id="PF01764">
    <property type="entry name" value="Lipase_3"/>
    <property type="match status" value="1"/>
</dbReference>
<keyword evidence="2" id="KW-0378">Hydrolase</keyword>
<dbReference type="PANTHER" id="PTHR46640:SF1">
    <property type="entry name" value="FUNGAL LIPASE-LIKE DOMAIN-CONTAINING PROTEIN-RELATED"/>
    <property type="match status" value="1"/>
</dbReference>
<reference evidence="6" key="1">
    <citation type="submission" date="2022-10" db="EMBL/GenBank/DDBJ databases">
        <title>Tapping the CABI collections for fungal endophytes: first genome assemblies for Collariella, Neodidymelliopsis, Ascochyta clinopodiicola, Didymella pomorum, Didymosphaeria variabile, Neocosmospora piperis and Neocucurbitaria cava.</title>
        <authorList>
            <person name="Hill R."/>
        </authorList>
    </citation>
    <scope>NUCLEOTIDE SEQUENCE</scope>
    <source>
        <strain evidence="6">IMI 360193</strain>
    </source>
</reference>
<comment type="caution">
    <text evidence="6">The sequence shown here is derived from an EMBL/GenBank/DDBJ whole genome shotgun (WGS) entry which is preliminary data.</text>
</comment>
<evidence type="ECO:0008006" key="8">
    <source>
        <dbReference type="Google" id="ProtNLM"/>
    </source>
</evidence>
<dbReference type="Pfam" id="PF03893">
    <property type="entry name" value="Lipase3_N"/>
    <property type="match status" value="1"/>
</dbReference>
<evidence type="ECO:0000256" key="3">
    <source>
        <dbReference type="SAM" id="SignalP"/>
    </source>
</evidence>
<organism evidence="6 7">
    <name type="scientific">Didymella glomerata</name>
    <dbReference type="NCBI Taxonomy" id="749621"/>
    <lineage>
        <taxon>Eukaryota</taxon>
        <taxon>Fungi</taxon>
        <taxon>Dikarya</taxon>
        <taxon>Ascomycota</taxon>
        <taxon>Pezizomycotina</taxon>
        <taxon>Dothideomycetes</taxon>
        <taxon>Pleosporomycetidae</taxon>
        <taxon>Pleosporales</taxon>
        <taxon>Pleosporineae</taxon>
        <taxon>Didymellaceae</taxon>
        <taxon>Didymella</taxon>
    </lineage>
</organism>
<evidence type="ECO:0000313" key="6">
    <source>
        <dbReference type="EMBL" id="KAJ4340066.1"/>
    </source>
</evidence>
<dbReference type="AlphaFoldDB" id="A0A9W8X3K7"/>
<dbReference type="InterPro" id="IPR005592">
    <property type="entry name" value="Mono/diacylglycerol_lipase_N"/>
</dbReference>
<feature type="domain" description="Fungal lipase-type" evidence="4">
    <location>
        <begin position="122"/>
        <end position="252"/>
    </location>
</feature>
<protein>
    <recommendedName>
        <fullName evidence="8">Triacylglycerol lipase</fullName>
    </recommendedName>
</protein>
<dbReference type="GO" id="GO:0016787">
    <property type="term" value="F:hydrolase activity"/>
    <property type="evidence" value="ECO:0007669"/>
    <property type="project" value="UniProtKB-KW"/>
</dbReference>
<dbReference type="SUPFAM" id="SSF53474">
    <property type="entry name" value="alpha/beta-Hydrolases"/>
    <property type="match status" value="1"/>
</dbReference>
<keyword evidence="1 3" id="KW-0732">Signal</keyword>
<dbReference type="InterPro" id="IPR029058">
    <property type="entry name" value="AB_hydrolase_fold"/>
</dbReference>
<accession>A0A9W8X3K7</accession>
<evidence type="ECO:0000259" key="5">
    <source>
        <dbReference type="Pfam" id="PF03893"/>
    </source>
</evidence>
<dbReference type="OrthoDB" id="426718at2759"/>
<keyword evidence="7" id="KW-1185">Reference proteome</keyword>
<dbReference type="InterPro" id="IPR002921">
    <property type="entry name" value="Fungal_lipase-type"/>
</dbReference>
<feature type="chain" id="PRO_5040922621" description="Triacylglycerol lipase" evidence="3">
    <location>
        <begin position="20"/>
        <end position="333"/>
    </location>
</feature>
<evidence type="ECO:0000259" key="4">
    <source>
        <dbReference type="Pfam" id="PF01764"/>
    </source>
</evidence>
<gene>
    <name evidence="6" type="ORF">N0V87_002686</name>
</gene>
<dbReference type="InterPro" id="IPR051299">
    <property type="entry name" value="AB_hydrolase_lip/est"/>
</dbReference>
<dbReference type="EMBL" id="JAPEUV010000018">
    <property type="protein sequence ID" value="KAJ4340066.1"/>
    <property type="molecule type" value="Genomic_DNA"/>
</dbReference>
<evidence type="ECO:0000256" key="2">
    <source>
        <dbReference type="ARBA" id="ARBA00022801"/>
    </source>
</evidence>
<evidence type="ECO:0000256" key="1">
    <source>
        <dbReference type="ARBA" id="ARBA00022729"/>
    </source>
</evidence>
<dbReference type="GO" id="GO:0016042">
    <property type="term" value="P:lipid catabolic process"/>
    <property type="evidence" value="ECO:0007669"/>
    <property type="project" value="InterPro"/>
</dbReference>
<feature type="domain" description="Mono-/di-acylglycerol lipase N-terminal" evidence="5">
    <location>
        <begin position="24"/>
        <end position="75"/>
    </location>
</feature>
<dbReference type="Gene3D" id="3.40.50.1820">
    <property type="entry name" value="alpha/beta hydrolase"/>
    <property type="match status" value="1"/>
</dbReference>
<feature type="signal peptide" evidence="3">
    <location>
        <begin position="1"/>
        <end position="19"/>
    </location>
</feature>
<dbReference type="CDD" id="cd00519">
    <property type="entry name" value="Lipase_3"/>
    <property type="match status" value="1"/>
</dbReference>
<dbReference type="Proteomes" id="UP001140562">
    <property type="component" value="Unassembled WGS sequence"/>
</dbReference>
<name>A0A9W8X3K7_9PLEO</name>
<sequence length="333" mass="36415">MIALSLVLAILLNALLSDAAPYIAEKRAIDTTLLQTFRLMSQYASAAYCSTNFNSPGTQVKCVGGNCPLVEAADSATTLEYSKFVSLQSIKIGLSTDGSQRTETLTDVTGFVAVDHTDKLIVVSFRGSQSLDNWLTNLDFEFTDTDICNGCSAHSGFWQSWVDARDAVIPAVKAAVEQYPSYSVSITGHSLGGAIAPFAAAQLRNEGLKVALYTFGSPRIGGSAVSSYISNQAGGNYRVTHYNDPVPRVPLLTMGYVHVSPEYYIGTKNKVDVKASDFQVIQGSINLFKGNAAWLITDVEAHRWYFTRMYDCGDGKRRRGLEDFERLEFIARF</sequence>